<name>A0ABP0G0D9_CLALP</name>
<protein>
    <submittedName>
        <fullName evidence="1">Uncharacterized protein</fullName>
    </submittedName>
</protein>
<proteinExistence type="predicted"/>
<evidence type="ECO:0000313" key="1">
    <source>
        <dbReference type="EMBL" id="CAK8685299.1"/>
    </source>
</evidence>
<comment type="caution">
    <text evidence="1">The sequence shown here is derived from an EMBL/GenBank/DDBJ whole genome shotgun (WGS) entry which is preliminary data.</text>
</comment>
<dbReference type="EMBL" id="CAWYQH010000099">
    <property type="protein sequence ID" value="CAK8685299.1"/>
    <property type="molecule type" value="Genomic_DNA"/>
</dbReference>
<dbReference type="Proteomes" id="UP001642483">
    <property type="component" value="Unassembled WGS sequence"/>
</dbReference>
<sequence length="97" mass="11007">MGRLDDDVNPKLINVFFSANKWNMRLSALVVLIATIDLPGYATTFSLESAVDQQNTTDMAIKMPLPVALHSPQRLRTHKVFIPAMKPRNQRNNLTMR</sequence>
<evidence type="ECO:0000313" key="2">
    <source>
        <dbReference type="Proteomes" id="UP001642483"/>
    </source>
</evidence>
<reference evidence="1 2" key="1">
    <citation type="submission" date="2024-02" db="EMBL/GenBank/DDBJ databases">
        <authorList>
            <person name="Daric V."/>
            <person name="Darras S."/>
        </authorList>
    </citation>
    <scope>NUCLEOTIDE SEQUENCE [LARGE SCALE GENOMIC DNA]</scope>
</reference>
<organism evidence="1 2">
    <name type="scientific">Clavelina lepadiformis</name>
    <name type="common">Light-bulb sea squirt</name>
    <name type="synonym">Ascidia lepadiformis</name>
    <dbReference type="NCBI Taxonomy" id="159417"/>
    <lineage>
        <taxon>Eukaryota</taxon>
        <taxon>Metazoa</taxon>
        <taxon>Chordata</taxon>
        <taxon>Tunicata</taxon>
        <taxon>Ascidiacea</taxon>
        <taxon>Aplousobranchia</taxon>
        <taxon>Clavelinidae</taxon>
        <taxon>Clavelina</taxon>
    </lineage>
</organism>
<gene>
    <name evidence="1" type="ORF">CVLEPA_LOCUS16436</name>
</gene>
<keyword evidence="2" id="KW-1185">Reference proteome</keyword>
<accession>A0ABP0G0D9</accession>